<comment type="subcellular location">
    <subcellularLocation>
        <location evidence="2">Cytoplasm</location>
    </subcellularLocation>
</comment>
<dbReference type="NCBIfam" id="TIGR00741">
    <property type="entry name" value="yfiA"/>
    <property type="match status" value="1"/>
</dbReference>
<evidence type="ECO:0000259" key="3">
    <source>
        <dbReference type="Pfam" id="PF16321"/>
    </source>
</evidence>
<evidence type="ECO:0000313" key="4">
    <source>
        <dbReference type="EMBL" id="GGN93156.1"/>
    </source>
</evidence>
<dbReference type="InterPro" id="IPR038416">
    <property type="entry name" value="Ribosom_S30AE_C_sf"/>
</dbReference>
<dbReference type="HAMAP" id="MF_00839">
    <property type="entry name" value="HPF"/>
    <property type="match status" value="1"/>
</dbReference>
<dbReference type="EMBL" id="BMLN01000002">
    <property type="protein sequence ID" value="GGN93156.1"/>
    <property type="molecule type" value="Genomic_DNA"/>
</dbReference>
<proteinExistence type="inferred from homology"/>
<evidence type="ECO:0000256" key="1">
    <source>
        <dbReference type="ARBA" id="ARBA00022845"/>
    </source>
</evidence>
<keyword evidence="5" id="KW-1185">Reference proteome</keyword>
<dbReference type="Gene3D" id="3.30.160.100">
    <property type="entry name" value="Ribosome hibernation promotion factor-like"/>
    <property type="match status" value="1"/>
</dbReference>
<accession>A0ABQ2KTZ2</accession>
<dbReference type="Pfam" id="PF16321">
    <property type="entry name" value="Ribosom_S30AE_C"/>
    <property type="match status" value="1"/>
</dbReference>
<dbReference type="Proteomes" id="UP000606653">
    <property type="component" value="Unassembled WGS sequence"/>
</dbReference>
<dbReference type="PANTHER" id="PTHR33231:SF1">
    <property type="entry name" value="30S RIBOSOMAL PROTEIN"/>
    <property type="match status" value="1"/>
</dbReference>
<comment type="similarity">
    <text evidence="2">Belongs to the HPF/YfiA ribosome-associated protein family. Long HPF subfamily.</text>
</comment>
<dbReference type="SUPFAM" id="SSF69754">
    <property type="entry name" value="Ribosome binding protein Y (YfiA homologue)"/>
    <property type="match status" value="1"/>
</dbReference>
<evidence type="ECO:0000256" key="2">
    <source>
        <dbReference type="HAMAP-Rule" id="MF_00839"/>
    </source>
</evidence>
<dbReference type="CDD" id="cd00552">
    <property type="entry name" value="RaiA"/>
    <property type="match status" value="1"/>
</dbReference>
<feature type="domain" description="Sigma 54 modulation/S30EA ribosomal protein C-terminal" evidence="3">
    <location>
        <begin position="132"/>
        <end position="187"/>
    </location>
</feature>
<dbReference type="InterPro" id="IPR034694">
    <property type="entry name" value="HPF_long/plastid"/>
</dbReference>
<dbReference type="Pfam" id="PF02482">
    <property type="entry name" value="Ribosomal_S30AE"/>
    <property type="match status" value="1"/>
</dbReference>
<dbReference type="InterPro" id="IPR036567">
    <property type="entry name" value="RHF-like"/>
</dbReference>
<comment type="subunit">
    <text evidence="2">Interacts with 100S ribosomes.</text>
</comment>
<keyword evidence="1 2" id="KW-0810">Translation regulation</keyword>
<dbReference type="InterPro" id="IPR050574">
    <property type="entry name" value="HPF/YfiA_ribosome-assoc"/>
</dbReference>
<reference evidence="5" key="1">
    <citation type="journal article" date="2019" name="Int. J. Syst. Evol. Microbiol.">
        <title>The Global Catalogue of Microorganisms (GCM) 10K type strain sequencing project: providing services to taxonomists for standard genome sequencing and annotation.</title>
        <authorList>
            <consortium name="The Broad Institute Genomics Platform"/>
            <consortium name="The Broad Institute Genome Sequencing Center for Infectious Disease"/>
            <person name="Wu L."/>
            <person name="Ma J."/>
        </authorList>
    </citation>
    <scope>NUCLEOTIDE SEQUENCE [LARGE SCALE GENOMIC DNA]</scope>
    <source>
        <strain evidence="5">CGMCC 1.6964</strain>
    </source>
</reference>
<evidence type="ECO:0000313" key="5">
    <source>
        <dbReference type="Proteomes" id="UP000606653"/>
    </source>
</evidence>
<dbReference type="Gene3D" id="3.30.505.50">
    <property type="entry name" value="Sigma 54 modulation/S30EA ribosomal protein, C-terminal domain"/>
    <property type="match status" value="1"/>
</dbReference>
<name>A0ABQ2KTZ2_9BACL</name>
<comment type="caution">
    <text evidence="4">The sequence shown here is derived from an EMBL/GenBank/DDBJ whole genome shotgun (WGS) entry which is preliminary data.</text>
</comment>
<dbReference type="InterPro" id="IPR003489">
    <property type="entry name" value="RHF/RaiA"/>
</dbReference>
<keyword evidence="2" id="KW-0963">Cytoplasm</keyword>
<protein>
    <recommendedName>
        <fullName evidence="2">Ribosome hibernation promoting factor</fullName>
        <shortName evidence="2">HPF</shortName>
    </recommendedName>
</protein>
<dbReference type="PANTHER" id="PTHR33231">
    <property type="entry name" value="30S RIBOSOMAL PROTEIN"/>
    <property type="match status" value="1"/>
</dbReference>
<dbReference type="InterPro" id="IPR032528">
    <property type="entry name" value="Ribosom_S30AE_C"/>
</dbReference>
<organism evidence="4 5">
    <name type="scientific">Saccharibacillus kuerlensis</name>
    <dbReference type="NCBI Taxonomy" id="459527"/>
    <lineage>
        <taxon>Bacteria</taxon>
        <taxon>Bacillati</taxon>
        <taxon>Bacillota</taxon>
        <taxon>Bacilli</taxon>
        <taxon>Bacillales</taxon>
        <taxon>Paenibacillaceae</taxon>
        <taxon>Saccharibacillus</taxon>
    </lineage>
</organism>
<gene>
    <name evidence="2" type="primary">hpf</name>
    <name evidence="4" type="ORF">GCM10010969_06400</name>
</gene>
<dbReference type="RefSeq" id="WP_018977760.1">
    <property type="nucleotide sequence ID" value="NZ_BMLN01000002.1"/>
</dbReference>
<comment type="function">
    <text evidence="2">Required for dimerization of active 70S ribosomes into 100S ribosomes in stationary phase; 100S ribosomes are translationally inactive and sometimes present during exponential growth.</text>
</comment>
<sequence length="191" mass="22016">MNFTIRGQHIEVTDALKEYIDKKLGRLDRYFDTPPESEGLVTLNVLRTAQKGNTNKVEVTIPLPGNVILRAEDRSDDMYTSIDSVLSKLERQIRKHKTKLNRRIRQDESLKGLFVDEGANASVSPSTDEEEDELQVVRNKRFLLKPMDVEEAILQMNMIGHNFFVFSNIESETVNVVYRRNDGKYGLIEQE</sequence>